<evidence type="ECO:0000313" key="2">
    <source>
        <dbReference type="Proteomes" id="UP001196097"/>
    </source>
</evidence>
<dbReference type="EMBL" id="CP130946">
    <property type="protein sequence ID" value="XRP72043.1"/>
    <property type="molecule type" value="Genomic_DNA"/>
</dbReference>
<evidence type="ECO:0000313" key="1">
    <source>
        <dbReference type="EMBL" id="XRP72043.1"/>
    </source>
</evidence>
<accession>A0ACD5IE01</accession>
<keyword evidence="2" id="KW-1185">Reference proteome</keyword>
<name>A0ACD5IE01_9PROT</name>
<proteinExistence type="predicted"/>
<organism evidence="1 2">
    <name type="scientific">Acidithiobacillus ferruginosus</name>
    <dbReference type="NCBI Taxonomy" id="3063951"/>
    <lineage>
        <taxon>Bacteria</taxon>
        <taxon>Pseudomonadati</taxon>
        <taxon>Pseudomonadota</taxon>
        <taxon>Acidithiobacillia</taxon>
        <taxon>Acidithiobacillales</taxon>
        <taxon>Acidithiobacillaceae</taxon>
        <taxon>Acidithiobacillus</taxon>
    </lineage>
</organism>
<protein>
    <submittedName>
        <fullName evidence="1">Uncharacterized protein</fullName>
    </submittedName>
</protein>
<dbReference type="Proteomes" id="UP001196097">
    <property type="component" value="Chromosome"/>
</dbReference>
<gene>
    <name evidence="1" type="ORF">HF292_009510</name>
</gene>
<reference evidence="1 2" key="1">
    <citation type="journal article" date="2021" name="ISME J.">
        <title>Genomic evolution of the class Acidithiobacillia: deep-branching Proteobacteria living in extreme acidic conditions.</title>
        <authorList>
            <person name="Moya-Beltran A."/>
            <person name="Beard S."/>
            <person name="Rojas-Villalobos C."/>
            <person name="Issotta F."/>
            <person name="Gallardo Y."/>
            <person name="Ulloa R."/>
            <person name="Giaveno A."/>
            <person name="Degli Esposti M."/>
            <person name="Johnson D.B."/>
            <person name="Quatrini R."/>
        </authorList>
    </citation>
    <scope>NUCLEOTIDE SEQUENCE [LARGE SCALE GENOMIC DNA]</scope>
    <source>
        <strain evidence="1 2">CF3</strain>
    </source>
</reference>
<sequence length="79" mass="9298">MNSTHLIIKSRTVAAQLQKTNPSAAQQLVRLVERWEALRLVQRKLLRTQHEYAAWNSWLYQAERESWATGMTPYKGEEK</sequence>